<sequence>MLDKQTLRLYRRLLGYIFPYKKLIAVTLISLIVIAAMEPATAMILKDLVDESLIAKNPDSFLLMPLLLAGVFIIKGVAEYFSKVFSQWIAQNAILDIRSAMYRKMQSLPFSQFQSYSTGKLMSKITYDVPQASNALSTAWVIIIRDTLTVLALFAYLLYISWQLTLLMLIIGPIVAFIIDKASKLMRQSSRNMQSDMGQMTHQLEEGLNAYQDIKIYGAESYEQERFQNTARSLLKNTLNVTKVSALNVPLVQILAAIALSIVVYIAMQMSAQDMFTPGELLSYITAMALTFEPIRRLTNINETVQKGMAAAESIFELLDQPDETNNGTTTLDVIRGEIQFKQLGFRYPNSENLTFENFNLTIPAKQTTALVGQSGSGKSTIANLIARFYEPSSGAITLDGQPLNEIELNHYRDNIAFVSQNIVLFNDTIAANIAYGHSDFDQQRIIAAAQKAHAWEFIEKLPEGLNTNIGDNGSLLSGGQRQRIALARAFLKDAPVLIMDEATSALDNQSEKMIQQAMEELRQNRTVIIIAHRLSTIENADQIVVLEHGKLIECGSHQQLLTENGLYSSLYQQGDLEDGQKD</sequence>
<feature type="transmembrane region" description="Helical" evidence="11">
    <location>
        <begin position="132"/>
        <end position="154"/>
    </location>
</feature>
<dbReference type="NCBIfam" id="TIGR02203">
    <property type="entry name" value="MsbA_lipidA"/>
    <property type="match status" value="1"/>
</dbReference>
<evidence type="ECO:0000256" key="2">
    <source>
        <dbReference type="ARBA" id="ARBA00022448"/>
    </source>
</evidence>
<keyword evidence="4 11" id="KW-0812">Transmembrane</keyword>
<dbReference type="InterPro" id="IPR003593">
    <property type="entry name" value="AAA+_ATPase"/>
</dbReference>
<keyword evidence="2" id="KW-0813">Transport</keyword>
<feature type="transmembrane region" description="Helical" evidence="11">
    <location>
        <begin position="60"/>
        <end position="78"/>
    </location>
</feature>
<dbReference type="GO" id="GO:0016887">
    <property type="term" value="F:ATP hydrolysis activity"/>
    <property type="evidence" value="ECO:0007669"/>
    <property type="project" value="InterPro"/>
</dbReference>
<evidence type="ECO:0000259" key="12">
    <source>
        <dbReference type="PROSITE" id="PS50893"/>
    </source>
</evidence>
<dbReference type="InterPro" id="IPR017871">
    <property type="entry name" value="ABC_transporter-like_CS"/>
</dbReference>
<evidence type="ECO:0000256" key="9">
    <source>
        <dbReference type="ARBA" id="ARBA00023055"/>
    </source>
</evidence>
<dbReference type="SUPFAM" id="SSF90123">
    <property type="entry name" value="ABC transporter transmembrane region"/>
    <property type="match status" value="1"/>
</dbReference>
<evidence type="ECO:0000256" key="6">
    <source>
        <dbReference type="ARBA" id="ARBA00022840"/>
    </source>
</evidence>
<dbReference type="PANTHER" id="PTHR43394">
    <property type="entry name" value="ATP-DEPENDENT PERMEASE MDL1, MITOCHONDRIAL"/>
    <property type="match status" value="1"/>
</dbReference>
<evidence type="ECO:0000256" key="10">
    <source>
        <dbReference type="ARBA" id="ARBA00023136"/>
    </source>
</evidence>
<evidence type="ECO:0000256" key="7">
    <source>
        <dbReference type="ARBA" id="ARBA00022967"/>
    </source>
</evidence>
<dbReference type="GO" id="GO:0005886">
    <property type="term" value="C:plasma membrane"/>
    <property type="evidence" value="ECO:0007669"/>
    <property type="project" value="UniProtKB-SubCell"/>
</dbReference>
<dbReference type="InterPro" id="IPR036640">
    <property type="entry name" value="ABC1_TM_sf"/>
</dbReference>
<comment type="subcellular location">
    <subcellularLocation>
        <location evidence="1">Cell membrane</location>
        <topology evidence="1">Multi-pass membrane protein</topology>
    </subcellularLocation>
</comment>
<name>A0A7D4NND5_9GAMM</name>
<keyword evidence="6 14" id="KW-0067">ATP-binding</keyword>
<evidence type="ECO:0000256" key="8">
    <source>
        <dbReference type="ARBA" id="ARBA00022989"/>
    </source>
</evidence>
<dbReference type="RefSeq" id="WP_173284232.1">
    <property type="nucleotide sequence ID" value="NZ_CP054020.1"/>
</dbReference>
<dbReference type="FunFam" id="3.40.50.300:FF:000140">
    <property type="entry name" value="Lipid A export ATP-binding/permease protein MsbA"/>
    <property type="match status" value="1"/>
</dbReference>
<dbReference type="Pfam" id="PF00005">
    <property type="entry name" value="ABC_tran"/>
    <property type="match status" value="1"/>
</dbReference>
<feature type="domain" description="ABC transporter" evidence="12">
    <location>
        <begin position="339"/>
        <end position="574"/>
    </location>
</feature>
<dbReference type="InterPro" id="IPR011917">
    <property type="entry name" value="ABC_transpr_lipidA"/>
</dbReference>
<dbReference type="InterPro" id="IPR003439">
    <property type="entry name" value="ABC_transporter-like_ATP-bd"/>
</dbReference>
<feature type="transmembrane region" description="Helical" evidence="11">
    <location>
        <begin position="20"/>
        <end position="40"/>
    </location>
</feature>
<protein>
    <submittedName>
        <fullName evidence="14">Lipid A export permease/ATP-binding protein MsbA</fullName>
    </submittedName>
</protein>
<keyword evidence="7" id="KW-1278">Translocase</keyword>
<gene>
    <name evidence="14" type="primary">msbA</name>
    <name evidence="14" type="ORF">HQN79_03120</name>
</gene>
<dbReference type="PROSITE" id="PS50929">
    <property type="entry name" value="ABC_TM1F"/>
    <property type="match status" value="1"/>
</dbReference>
<dbReference type="Gene3D" id="1.20.1560.10">
    <property type="entry name" value="ABC transporter type 1, transmembrane domain"/>
    <property type="match status" value="1"/>
</dbReference>
<evidence type="ECO:0000256" key="11">
    <source>
        <dbReference type="SAM" id="Phobius"/>
    </source>
</evidence>
<evidence type="ECO:0000313" key="14">
    <source>
        <dbReference type="EMBL" id="QKI88633.1"/>
    </source>
</evidence>
<evidence type="ECO:0000256" key="1">
    <source>
        <dbReference type="ARBA" id="ARBA00004651"/>
    </source>
</evidence>
<evidence type="ECO:0000259" key="13">
    <source>
        <dbReference type="PROSITE" id="PS50929"/>
    </source>
</evidence>
<keyword evidence="8 11" id="KW-1133">Transmembrane helix</keyword>
<dbReference type="InterPro" id="IPR011527">
    <property type="entry name" value="ABC1_TM_dom"/>
</dbReference>
<dbReference type="Proteomes" id="UP000504724">
    <property type="component" value="Chromosome"/>
</dbReference>
<evidence type="ECO:0000256" key="5">
    <source>
        <dbReference type="ARBA" id="ARBA00022741"/>
    </source>
</evidence>
<evidence type="ECO:0000313" key="15">
    <source>
        <dbReference type="Proteomes" id="UP000504724"/>
    </source>
</evidence>
<dbReference type="PANTHER" id="PTHR43394:SF1">
    <property type="entry name" value="ATP-BINDING CASSETTE SUB-FAMILY B MEMBER 10, MITOCHONDRIAL"/>
    <property type="match status" value="1"/>
</dbReference>
<proteinExistence type="predicted"/>
<feature type="domain" description="ABC transmembrane type-1" evidence="13">
    <location>
        <begin position="25"/>
        <end position="307"/>
    </location>
</feature>
<keyword evidence="5" id="KW-0547">Nucleotide-binding</keyword>
<dbReference type="SUPFAM" id="SSF52540">
    <property type="entry name" value="P-loop containing nucleoside triphosphate hydrolases"/>
    <property type="match status" value="1"/>
</dbReference>
<dbReference type="GO" id="GO:0015421">
    <property type="term" value="F:ABC-type oligopeptide transporter activity"/>
    <property type="evidence" value="ECO:0007669"/>
    <property type="project" value="TreeGrafter"/>
</dbReference>
<keyword evidence="9" id="KW-0445">Lipid transport</keyword>
<feature type="transmembrane region" description="Helical" evidence="11">
    <location>
        <begin position="246"/>
        <end position="268"/>
    </location>
</feature>
<dbReference type="CDD" id="cd18552">
    <property type="entry name" value="ABC_6TM_MsbA_like"/>
    <property type="match status" value="1"/>
</dbReference>
<dbReference type="GO" id="GO:0034040">
    <property type="term" value="F:ATPase-coupled lipid transmembrane transporter activity"/>
    <property type="evidence" value="ECO:0007669"/>
    <property type="project" value="InterPro"/>
</dbReference>
<accession>A0A7D4NND5</accession>
<evidence type="ECO:0000256" key="4">
    <source>
        <dbReference type="ARBA" id="ARBA00022692"/>
    </source>
</evidence>
<keyword evidence="3" id="KW-1003">Cell membrane</keyword>
<keyword evidence="15" id="KW-1185">Reference proteome</keyword>
<dbReference type="AlphaFoldDB" id="A0A7D4NND5"/>
<dbReference type="InterPro" id="IPR027417">
    <property type="entry name" value="P-loop_NTPase"/>
</dbReference>
<dbReference type="Pfam" id="PF00664">
    <property type="entry name" value="ABC_membrane"/>
    <property type="match status" value="1"/>
</dbReference>
<dbReference type="PROSITE" id="PS50893">
    <property type="entry name" value="ABC_TRANSPORTER_2"/>
    <property type="match status" value="1"/>
</dbReference>
<keyword evidence="10 11" id="KW-0472">Membrane</keyword>
<dbReference type="PROSITE" id="PS00211">
    <property type="entry name" value="ABC_TRANSPORTER_1"/>
    <property type="match status" value="1"/>
</dbReference>
<dbReference type="KEGG" id="txa:HQN79_03120"/>
<dbReference type="GO" id="GO:0005524">
    <property type="term" value="F:ATP binding"/>
    <property type="evidence" value="ECO:0007669"/>
    <property type="project" value="UniProtKB-KW"/>
</dbReference>
<feature type="transmembrane region" description="Helical" evidence="11">
    <location>
        <begin position="160"/>
        <end position="179"/>
    </location>
</feature>
<dbReference type="InterPro" id="IPR039421">
    <property type="entry name" value="Type_1_exporter"/>
</dbReference>
<evidence type="ECO:0000256" key="3">
    <source>
        <dbReference type="ARBA" id="ARBA00022475"/>
    </source>
</evidence>
<dbReference type="EMBL" id="CP054020">
    <property type="protein sequence ID" value="QKI88633.1"/>
    <property type="molecule type" value="Genomic_DNA"/>
</dbReference>
<reference evidence="14 15" key="1">
    <citation type="submission" date="2020-05" db="EMBL/GenBank/DDBJ databases">
        <title>Thiomicrorhabdus sediminis sp.nov. and Thiomicrorhabdus xiamenensis sp.nov., novel sulfur-oxidizing bacteria isolated from coastal sediment.</title>
        <authorList>
            <person name="Liu X."/>
        </authorList>
    </citation>
    <scope>NUCLEOTIDE SEQUENCE [LARGE SCALE GENOMIC DNA]</scope>
    <source>
        <strain evidence="14 15">G2</strain>
    </source>
</reference>
<dbReference type="Gene3D" id="3.40.50.300">
    <property type="entry name" value="P-loop containing nucleotide triphosphate hydrolases"/>
    <property type="match status" value="1"/>
</dbReference>
<dbReference type="SMART" id="SM00382">
    <property type="entry name" value="AAA"/>
    <property type="match status" value="1"/>
</dbReference>
<organism evidence="14 15">
    <name type="scientific">Thiomicrorhabdus xiamenensis</name>
    <dbReference type="NCBI Taxonomy" id="2739063"/>
    <lineage>
        <taxon>Bacteria</taxon>
        <taxon>Pseudomonadati</taxon>
        <taxon>Pseudomonadota</taxon>
        <taxon>Gammaproteobacteria</taxon>
        <taxon>Thiotrichales</taxon>
        <taxon>Piscirickettsiaceae</taxon>
        <taxon>Thiomicrorhabdus</taxon>
    </lineage>
</organism>